<sequence length="148" mass="16931">MGFSEDEIKEYQELYEAFSQDKDGNDRGYIEAKDFREYVRMIGGNPSEKKLDEWVKKVGKKIDFQTLLKFIPTVLAEDKDSVEDLIECFRVFDKDGSGFISIQELRHIYCGMGEKFSNEEFAEMAKDIDDGSGMVAYEDFAKAILSGA</sequence>
<proteinExistence type="predicted"/>
<keyword evidence="3" id="KW-0106">Calcium</keyword>
<dbReference type="PANTHER" id="PTHR23048">
    <property type="entry name" value="MYOSIN LIGHT CHAIN 1, 3"/>
    <property type="match status" value="1"/>
</dbReference>
<dbReference type="FunFam" id="1.10.238.10:FF:000003">
    <property type="entry name" value="Calmodulin A"/>
    <property type="match status" value="1"/>
</dbReference>
<dbReference type="InterPro" id="IPR050230">
    <property type="entry name" value="CALM/Myosin/TropC-like"/>
</dbReference>
<comment type="caution">
    <text evidence="5">The sequence shown here is derived from an EMBL/GenBank/DDBJ whole genome shotgun (WGS) entry which is preliminary data.</text>
</comment>
<dbReference type="InterPro" id="IPR011992">
    <property type="entry name" value="EF-hand-dom_pair"/>
</dbReference>
<dbReference type="GO" id="GO:0005509">
    <property type="term" value="F:calcium ion binding"/>
    <property type="evidence" value="ECO:0007669"/>
    <property type="project" value="InterPro"/>
</dbReference>
<name>A0A1Z5J7N1_FISSO</name>
<dbReference type="PANTHER" id="PTHR23048:SF0">
    <property type="entry name" value="CALMODULIN LIKE 3"/>
    <property type="match status" value="1"/>
</dbReference>
<dbReference type="GO" id="GO:0016460">
    <property type="term" value="C:myosin II complex"/>
    <property type="evidence" value="ECO:0007669"/>
    <property type="project" value="TreeGrafter"/>
</dbReference>
<dbReference type="Pfam" id="PF13499">
    <property type="entry name" value="EF-hand_7"/>
    <property type="match status" value="1"/>
</dbReference>
<dbReference type="Gene3D" id="1.10.238.10">
    <property type="entry name" value="EF-hand"/>
    <property type="match status" value="2"/>
</dbReference>
<dbReference type="InterPro" id="IPR018247">
    <property type="entry name" value="EF_Hand_1_Ca_BS"/>
</dbReference>
<dbReference type="PROSITE" id="PS00018">
    <property type="entry name" value="EF_HAND_1"/>
    <property type="match status" value="1"/>
</dbReference>
<dbReference type="InterPro" id="IPR002048">
    <property type="entry name" value="EF_hand_dom"/>
</dbReference>
<dbReference type="AlphaFoldDB" id="A0A1Z5J7N1"/>
<dbReference type="OrthoDB" id="5959761at2759"/>
<keyword evidence="2" id="KW-0677">Repeat</keyword>
<accession>A0A1Z5J7N1</accession>
<organism evidence="5 6">
    <name type="scientific">Fistulifera solaris</name>
    <name type="common">Oleaginous diatom</name>
    <dbReference type="NCBI Taxonomy" id="1519565"/>
    <lineage>
        <taxon>Eukaryota</taxon>
        <taxon>Sar</taxon>
        <taxon>Stramenopiles</taxon>
        <taxon>Ochrophyta</taxon>
        <taxon>Bacillariophyta</taxon>
        <taxon>Bacillariophyceae</taxon>
        <taxon>Bacillariophycidae</taxon>
        <taxon>Naviculales</taxon>
        <taxon>Naviculaceae</taxon>
        <taxon>Fistulifera</taxon>
    </lineage>
</organism>
<evidence type="ECO:0000256" key="3">
    <source>
        <dbReference type="ARBA" id="ARBA00022837"/>
    </source>
</evidence>
<evidence type="ECO:0000259" key="4">
    <source>
        <dbReference type="PROSITE" id="PS50222"/>
    </source>
</evidence>
<keyword evidence="6" id="KW-1185">Reference proteome</keyword>
<dbReference type="Proteomes" id="UP000198406">
    <property type="component" value="Unassembled WGS sequence"/>
</dbReference>
<dbReference type="SMART" id="SM00054">
    <property type="entry name" value="EFh"/>
    <property type="match status" value="3"/>
</dbReference>
<dbReference type="SUPFAM" id="SSF47473">
    <property type="entry name" value="EF-hand"/>
    <property type="match status" value="1"/>
</dbReference>
<dbReference type="EMBL" id="BDSP01000013">
    <property type="protein sequence ID" value="GAX09997.1"/>
    <property type="molecule type" value="Genomic_DNA"/>
</dbReference>
<evidence type="ECO:0000313" key="5">
    <source>
        <dbReference type="EMBL" id="GAX09997.1"/>
    </source>
</evidence>
<dbReference type="CDD" id="cd00051">
    <property type="entry name" value="EFh"/>
    <property type="match status" value="1"/>
</dbReference>
<feature type="domain" description="EF-hand" evidence="4">
    <location>
        <begin position="80"/>
        <end position="115"/>
    </location>
</feature>
<protein>
    <recommendedName>
        <fullName evidence="1">Calmodulin</fullName>
    </recommendedName>
</protein>
<gene>
    <name evidence="5" type="ORF">FisN_11Lh009</name>
</gene>
<evidence type="ECO:0000256" key="2">
    <source>
        <dbReference type="ARBA" id="ARBA00022737"/>
    </source>
</evidence>
<dbReference type="PROSITE" id="PS50222">
    <property type="entry name" value="EF_HAND_2"/>
    <property type="match status" value="2"/>
</dbReference>
<reference evidence="5 6" key="1">
    <citation type="journal article" date="2015" name="Plant Cell">
        <title>Oil accumulation by the oleaginous diatom Fistulifera solaris as revealed by the genome and transcriptome.</title>
        <authorList>
            <person name="Tanaka T."/>
            <person name="Maeda Y."/>
            <person name="Veluchamy A."/>
            <person name="Tanaka M."/>
            <person name="Abida H."/>
            <person name="Marechal E."/>
            <person name="Bowler C."/>
            <person name="Muto M."/>
            <person name="Sunaga Y."/>
            <person name="Tanaka M."/>
            <person name="Yoshino T."/>
            <person name="Taniguchi T."/>
            <person name="Fukuda Y."/>
            <person name="Nemoto M."/>
            <person name="Matsumoto M."/>
            <person name="Wong P.S."/>
            <person name="Aburatani S."/>
            <person name="Fujibuchi W."/>
        </authorList>
    </citation>
    <scope>NUCLEOTIDE SEQUENCE [LARGE SCALE GENOMIC DNA]</scope>
    <source>
        <strain evidence="5 6">JPCC DA0580</strain>
    </source>
</reference>
<evidence type="ECO:0000256" key="1">
    <source>
        <dbReference type="ARBA" id="ARBA00020786"/>
    </source>
</evidence>
<feature type="domain" description="EF-hand" evidence="4">
    <location>
        <begin position="6"/>
        <end position="45"/>
    </location>
</feature>
<evidence type="ECO:0000313" key="6">
    <source>
        <dbReference type="Proteomes" id="UP000198406"/>
    </source>
</evidence>
<dbReference type="InParanoid" id="A0A1Z5J7N1"/>